<evidence type="ECO:0000313" key="3">
    <source>
        <dbReference type="Proteomes" id="UP000758155"/>
    </source>
</evidence>
<sequence length="243" mass="25419">MIFTNTLSVILALAPATLFAAPAQTIDSIALVIPRDGISPRMIDQMDQASATCDLSNAALPAEAFPGLPAVGEGLKLKHIAVGRGVQNYTCATAAATETPKAVGAVASLFNATCDGVRAPAVLASVTKIALGYSIPTTKLAESRLSGHHEFTEKGVPFFKLQTDKVDFGTVHVNATTKMPAPKDASEGPNGLGSVAWLKLVKLDGDYQEVYRINTAGGMAPKTCEGVQGSISVDYAAEYWFYA</sequence>
<proteinExistence type="predicted"/>
<keyword evidence="3" id="KW-1185">Reference proteome</keyword>
<evidence type="ECO:0008006" key="4">
    <source>
        <dbReference type="Google" id="ProtNLM"/>
    </source>
</evidence>
<dbReference type="InterPro" id="IPR021851">
    <property type="entry name" value="DUF3455"/>
</dbReference>
<evidence type="ECO:0000256" key="1">
    <source>
        <dbReference type="SAM" id="SignalP"/>
    </source>
</evidence>
<feature type="chain" id="PRO_5040376885" description="Malate dehydrogenase" evidence="1">
    <location>
        <begin position="21"/>
        <end position="243"/>
    </location>
</feature>
<dbReference type="PANTHER" id="PTHR35567:SF1">
    <property type="entry name" value="CONSERVED FUNGAL PROTEIN (AFU_ORTHOLOGUE AFUA_1G14230)"/>
    <property type="match status" value="1"/>
</dbReference>
<dbReference type="EMBL" id="SWKV01000031">
    <property type="protein sequence ID" value="KAF3039333.1"/>
    <property type="molecule type" value="Genomic_DNA"/>
</dbReference>
<reference evidence="2" key="1">
    <citation type="submission" date="2019-04" db="EMBL/GenBank/DDBJ databases">
        <title>Sequencing of skin fungus with MAO and IRED activity.</title>
        <authorList>
            <person name="Marsaioli A.J."/>
            <person name="Bonatto J.M.C."/>
            <person name="Reis Junior O."/>
        </authorList>
    </citation>
    <scope>NUCLEOTIDE SEQUENCE</scope>
    <source>
        <strain evidence="2">28M1</strain>
    </source>
</reference>
<organism evidence="2 3">
    <name type="scientific">Didymella heteroderae</name>
    <dbReference type="NCBI Taxonomy" id="1769908"/>
    <lineage>
        <taxon>Eukaryota</taxon>
        <taxon>Fungi</taxon>
        <taxon>Dikarya</taxon>
        <taxon>Ascomycota</taxon>
        <taxon>Pezizomycotina</taxon>
        <taxon>Dothideomycetes</taxon>
        <taxon>Pleosporomycetidae</taxon>
        <taxon>Pleosporales</taxon>
        <taxon>Pleosporineae</taxon>
        <taxon>Didymellaceae</taxon>
        <taxon>Didymella</taxon>
    </lineage>
</organism>
<dbReference type="OrthoDB" id="1859733at2759"/>
<accession>A0A9P4WR46</accession>
<dbReference type="AlphaFoldDB" id="A0A9P4WR46"/>
<feature type="signal peptide" evidence="1">
    <location>
        <begin position="1"/>
        <end position="20"/>
    </location>
</feature>
<name>A0A9P4WR46_9PLEO</name>
<evidence type="ECO:0000313" key="2">
    <source>
        <dbReference type="EMBL" id="KAF3039333.1"/>
    </source>
</evidence>
<keyword evidence="1" id="KW-0732">Signal</keyword>
<gene>
    <name evidence="2" type="ORF">E8E12_003618</name>
</gene>
<dbReference type="PANTHER" id="PTHR35567">
    <property type="entry name" value="MALATE DEHYDROGENASE (AFU_ORTHOLOGUE AFUA_2G13800)"/>
    <property type="match status" value="1"/>
</dbReference>
<comment type="caution">
    <text evidence="2">The sequence shown here is derived from an EMBL/GenBank/DDBJ whole genome shotgun (WGS) entry which is preliminary data.</text>
</comment>
<protein>
    <recommendedName>
        <fullName evidence="4">Malate dehydrogenase</fullName>
    </recommendedName>
</protein>
<dbReference type="Proteomes" id="UP000758155">
    <property type="component" value="Unassembled WGS sequence"/>
</dbReference>
<dbReference type="Pfam" id="PF11937">
    <property type="entry name" value="DUF3455"/>
    <property type="match status" value="1"/>
</dbReference>